<sequence length="372" mass="40319">MKRNILYLIESSETGGAENIFAQLVNGVDRRRYTPHVALLYPGPLYDRLVADGWSPVLVDTRPGALDCRLLLGIFRLVRRLDIQLVHSHLFTTNVYASALRSLTGVPVISTFHGVVDVSPDDRCSRLKWLVINGFSSSVVFVSEGLQREFVRAGLASSRKSVVIYNGVDFSRFQTLPPKGEARGRLGIGDGAYVILCVGDLRPAKGYRDALEATAVIRATVPEALLVIAGTKTELYPELLALCDELKIRECVRFLGYRDDVADLFAASDVYLSCSLSEGFSLTVVEAMAAGVPVVATRSGGPEEIVVDGTTGLLVDVAEPAQMAGAILSYRNDPAHGRRVAAAAQRDAGERFTLQGMIHSYQELYDSILGAA</sequence>
<evidence type="ECO:0000313" key="3">
    <source>
        <dbReference type="EMBL" id="QWV91842.1"/>
    </source>
</evidence>
<gene>
    <name evidence="3" type="ORF">KP004_11420</name>
</gene>
<dbReference type="InterPro" id="IPR001296">
    <property type="entry name" value="Glyco_trans_1"/>
</dbReference>
<dbReference type="RefSeq" id="WP_216798672.1">
    <property type="nucleotide sequence ID" value="NZ_CP076723.1"/>
</dbReference>
<dbReference type="EMBL" id="CP076723">
    <property type="protein sequence ID" value="QWV91842.1"/>
    <property type="molecule type" value="Genomic_DNA"/>
</dbReference>
<reference evidence="3 4" key="1">
    <citation type="submission" date="2021-06" db="EMBL/GenBank/DDBJ databases">
        <title>Gemonas diversity in paddy soil.</title>
        <authorList>
            <person name="Liu G."/>
        </authorList>
    </citation>
    <scope>NUCLEOTIDE SEQUENCE [LARGE SCALE GENOMIC DNA]</scope>
    <source>
        <strain evidence="3 4">RG10</strain>
    </source>
</reference>
<evidence type="ECO:0000259" key="1">
    <source>
        <dbReference type="Pfam" id="PF00534"/>
    </source>
</evidence>
<name>A0ABX8J565_9BACT</name>
<dbReference type="Pfam" id="PF13439">
    <property type="entry name" value="Glyco_transf_4"/>
    <property type="match status" value="1"/>
</dbReference>
<feature type="domain" description="Glycosyl transferase family 1" evidence="1">
    <location>
        <begin position="181"/>
        <end position="345"/>
    </location>
</feature>
<evidence type="ECO:0000259" key="2">
    <source>
        <dbReference type="Pfam" id="PF13439"/>
    </source>
</evidence>
<dbReference type="PANTHER" id="PTHR12526">
    <property type="entry name" value="GLYCOSYLTRANSFERASE"/>
    <property type="match status" value="1"/>
</dbReference>
<dbReference type="Proteomes" id="UP000683557">
    <property type="component" value="Chromosome"/>
</dbReference>
<dbReference type="Pfam" id="PF00534">
    <property type="entry name" value="Glycos_transf_1"/>
    <property type="match status" value="1"/>
</dbReference>
<keyword evidence="4" id="KW-1185">Reference proteome</keyword>
<organism evidence="3 4">
    <name type="scientific">Geomonas oryzisoli</name>
    <dbReference type="NCBI Taxonomy" id="2847992"/>
    <lineage>
        <taxon>Bacteria</taxon>
        <taxon>Pseudomonadati</taxon>
        <taxon>Thermodesulfobacteriota</taxon>
        <taxon>Desulfuromonadia</taxon>
        <taxon>Geobacterales</taxon>
        <taxon>Geobacteraceae</taxon>
        <taxon>Geomonas</taxon>
    </lineage>
</organism>
<feature type="domain" description="Glycosyltransferase subfamily 4-like N-terminal" evidence="2">
    <location>
        <begin position="15"/>
        <end position="172"/>
    </location>
</feature>
<dbReference type="CDD" id="cd03801">
    <property type="entry name" value="GT4_PimA-like"/>
    <property type="match status" value="1"/>
</dbReference>
<evidence type="ECO:0000313" key="4">
    <source>
        <dbReference type="Proteomes" id="UP000683557"/>
    </source>
</evidence>
<protein>
    <submittedName>
        <fullName evidence="3">Glycosyltransferase family 4 protein</fullName>
    </submittedName>
</protein>
<accession>A0ABX8J565</accession>
<dbReference type="InterPro" id="IPR028098">
    <property type="entry name" value="Glyco_trans_4-like_N"/>
</dbReference>
<proteinExistence type="predicted"/>